<dbReference type="EMBL" id="CAIX01000003">
    <property type="protein sequence ID" value="CCI39722.1"/>
    <property type="molecule type" value="Genomic_DNA"/>
</dbReference>
<name>A0A024FZ73_9STRA</name>
<proteinExistence type="predicted"/>
<evidence type="ECO:0000313" key="3">
    <source>
        <dbReference type="Proteomes" id="UP000053237"/>
    </source>
</evidence>
<dbReference type="AlphaFoldDB" id="A0A024FZ73"/>
<reference evidence="2 3" key="1">
    <citation type="submission" date="2012-05" db="EMBL/GenBank/DDBJ databases">
        <title>Recombination and specialization in a pathogen metapopulation.</title>
        <authorList>
            <person name="Gardiner A."/>
            <person name="Kemen E."/>
            <person name="Schultz-Larsen T."/>
            <person name="MacLean D."/>
            <person name="Van Oosterhout C."/>
            <person name="Jones J.D.G."/>
        </authorList>
    </citation>
    <scope>NUCLEOTIDE SEQUENCE [LARGE SCALE GENOMIC DNA]</scope>
    <source>
        <strain evidence="2 3">Ac Nc2</strain>
    </source>
</reference>
<accession>A0A024FZ73</accession>
<keyword evidence="3" id="KW-1185">Reference proteome</keyword>
<feature type="region of interest" description="Disordered" evidence="1">
    <location>
        <begin position="1"/>
        <end position="94"/>
    </location>
</feature>
<sequence>MGSSSDESTQVVEEELSVADDQSVEDKESLKSEEKNGAVDDDKEEGKEKNEINSGENITPIIAIENPVSKDQESDFDSDSDSDSTVSSVTPVATTASNDDVEEVIAHILSFISSSEAKALRDGTQTSGPPIQYPVEYQDQFKRKFRWPLHIRNVRNQKYALSNILDPLEIFSDYELIADNDASFNVAGRDLKIVARPLIECIARNASELSRKRKRQNKDEPQITMEPSKLYEMSKSLFEFSDRLLETMLKQNATALQGRDSIYSQKCWSRLPASKRPVANWRFVFEQLCSPTFRSQLHLDHQPMFDQEALCRIRDRIRTLYGLPWMKQDEVDFFHLPEKRQEELNTASKKR</sequence>
<dbReference type="Proteomes" id="UP000053237">
    <property type="component" value="Unassembled WGS sequence"/>
</dbReference>
<feature type="compositionally biased region" description="Basic and acidic residues" evidence="1">
    <location>
        <begin position="24"/>
        <end position="51"/>
    </location>
</feature>
<dbReference type="InParanoid" id="A0A024FZ73"/>
<feature type="compositionally biased region" description="Polar residues" evidence="1">
    <location>
        <begin position="1"/>
        <end position="11"/>
    </location>
</feature>
<feature type="compositionally biased region" description="Low complexity" evidence="1">
    <location>
        <begin position="83"/>
        <end position="94"/>
    </location>
</feature>
<comment type="caution">
    <text evidence="2">The sequence shown here is derived from an EMBL/GenBank/DDBJ whole genome shotgun (WGS) entry which is preliminary data.</text>
</comment>
<evidence type="ECO:0000313" key="2">
    <source>
        <dbReference type="EMBL" id="CCI39722.1"/>
    </source>
</evidence>
<organism evidence="2 3">
    <name type="scientific">Albugo candida</name>
    <dbReference type="NCBI Taxonomy" id="65357"/>
    <lineage>
        <taxon>Eukaryota</taxon>
        <taxon>Sar</taxon>
        <taxon>Stramenopiles</taxon>
        <taxon>Oomycota</taxon>
        <taxon>Peronosporomycetes</taxon>
        <taxon>Albuginales</taxon>
        <taxon>Albuginaceae</taxon>
        <taxon>Albugo</taxon>
    </lineage>
</organism>
<gene>
    <name evidence="2" type="ORF">BN9_005050</name>
</gene>
<protein>
    <submittedName>
        <fullName evidence="2">Uncharacterized protein</fullName>
    </submittedName>
</protein>
<evidence type="ECO:0000256" key="1">
    <source>
        <dbReference type="SAM" id="MobiDB-lite"/>
    </source>
</evidence>